<organism evidence="1 2">
    <name type="scientific">Peribacillus asahii</name>
    <dbReference type="NCBI Taxonomy" id="228899"/>
    <lineage>
        <taxon>Bacteria</taxon>
        <taxon>Bacillati</taxon>
        <taxon>Bacillota</taxon>
        <taxon>Bacilli</taxon>
        <taxon>Bacillales</taxon>
        <taxon>Bacillaceae</taxon>
        <taxon>Peribacillus</taxon>
    </lineage>
</organism>
<dbReference type="InterPro" id="IPR019658">
    <property type="entry name" value="DUF2515"/>
</dbReference>
<protein>
    <submittedName>
        <fullName evidence="1">DUF2515 domain-containing protein</fullName>
    </submittedName>
</protein>
<dbReference type="Proteomes" id="UP000266016">
    <property type="component" value="Unassembled WGS sequence"/>
</dbReference>
<evidence type="ECO:0000313" key="1">
    <source>
        <dbReference type="EMBL" id="RID88502.1"/>
    </source>
</evidence>
<dbReference type="RefSeq" id="WP_119115844.1">
    <property type="nucleotide sequence ID" value="NZ_QWVS01000005.1"/>
</dbReference>
<reference evidence="1 2" key="1">
    <citation type="submission" date="2018-08" db="EMBL/GenBank/DDBJ databases">
        <title>Bacillus jemisoniae sp. nov., Bacillus chryseoplanitiae sp. nov., Bacillus resnikiae sp. nov., and Bacillus frankliniae sp. nov., isolated from Viking spacecraft and associated surfaces.</title>
        <authorList>
            <person name="Seuylemezian A."/>
            <person name="Vaishampayan P."/>
        </authorList>
    </citation>
    <scope>NUCLEOTIDE SEQUENCE [LARGE SCALE GENOMIC DNA]</scope>
    <source>
        <strain evidence="1 2">MA001</strain>
    </source>
</reference>
<sequence>MWSKLISQKKITLLEPLATIKQDLKVRSQQPSIKTELSSEERTLIEQIKFKTNKSNQNNITRTKAYLDFYQCHPEVHWAFLGHMVSRNGGWNMTDLKGGLLPRLLTKKEYQSFFTFLERGNWLIFQDVFPQFLLYEESIKREKNLFYLLPHFHVSLFMEIIWNHFLEDYDSYTLTIALIINEQSYLELRVIDNPVFKKSIFNTLEFKLQDLLSMNQILFPYLENDKVKLIGETLHHFESLHRRILLGKRLYSILFADSKRLNKIEQWAYLTPHLGSRKDYWPHIFHDIDEGVPGRLLKRRLKSCQLLPGSLRFYSPKLEFVWKDCVHEEAEIKEWYEDWQVVYYLINSEETINGEIEDEYCQTLERIELTTIAKKAIFLRN</sequence>
<proteinExistence type="predicted"/>
<gene>
    <name evidence="1" type="ORF">D1953_03810</name>
</gene>
<dbReference type="Pfam" id="PF10720">
    <property type="entry name" value="DUF2515"/>
    <property type="match status" value="1"/>
</dbReference>
<accession>A0A398BER7</accession>
<comment type="caution">
    <text evidence="1">The sequence shown here is derived from an EMBL/GenBank/DDBJ whole genome shotgun (WGS) entry which is preliminary data.</text>
</comment>
<dbReference type="AlphaFoldDB" id="A0A398BER7"/>
<evidence type="ECO:0000313" key="2">
    <source>
        <dbReference type="Proteomes" id="UP000266016"/>
    </source>
</evidence>
<keyword evidence="2" id="KW-1185">Reference proteome</keyword>
<name>A0A398BER7_9BACI</name>
<dbReference type="EMBL" id="QWVS01000005">
    <property type="protein sequence ID" value="RID88502.1"/>
    <property type="molecule type" value="Genomic_DNA"/>
</dbReference>